<dbReference type="PRINTS" id="PR00507">
    <property type="entry name" value="N12N6MTFRASE"/>
</dbReference>
<dbReference type="Pfam" id="PF02384">
    <property type="entry name" value="N6_Mtase"/>
    <property type="match status" value="1"/>
</dbReference>
<gene>
    <name evidence="3" type="ORF">DSAG12_02659</name>
</gene>
<keyword evidence="4" id="KW-1185">Reference proteome</keyword>
<evidence type="ECO:0000313" key="3">
    <source>
        <dbReference type="EMBL" id="QEE16829.2"/>
    </source>
</evidence>
<proteinExistence type="predicted"/>
<dbReference type="SUPFAM" id="SSF53335">
    <property type="entry name" value="S-adenosyl-L-methionine-dependent methyltransferases"/>
    <property type="match status" value="1"/>
</dbReference>
<protein>
    <submittedName>
        <fullName evidence="3">N-6 DNA methylase</fullName>
    </submittedName>
</protein>
<dbReference type="InterPro" id="IPR003356">
    <property type="entry name" value="DNA_methylase_A-5"/>
</dbReference>
<dbReference type="PANTHER" id="PTHR33841:SF4">
    <property type="entry name" value="RESTRICTION MODIFICATION SYSTEM DNA SPECIFICITY DOMAIN"/>
    <property type="match status" value="1"/>
</dbReference>
<dbReference type="Proteomes" id="UP000321408">
    <property type="component" value="Chromosome"/>
</dbReference>
<reference evidence="3 4" key="2">
    <citation type="journal article" date="2024" name="Int. J. Syst. Evol. Microbiol.">
        <title>Promethearchaeum syntrophicum gen. nov., sp. nov., an anaerobic, obligately syntrophic archaeon, the first isolate of the lineage 'Asgard' archaea, and proposal of the new archaeal phylum Promethearchaeota phyl. nov. and kingdom Promethearchaeati regn. nov.</title>
        <authorList>
            <person name="Imachi H."/>
            <person name="Nobu M.K."/>
            <person name="Kato S."/>
            <person name="Takaki Y."/>
            <person name="Miyazaki M."/>
            <person name="Miyata M."/>
            <person name="Ogawara M."/>
            <person name="Saito Y."/>
            <person name="Sakai S."/>
            <person name="Tahara Y.O."/>
            <person name="Takano Y."/>
            <person name="Tasumi E."/>
            <person name="Uematsu K."/>
            <person name="Yoshimura T."/>
            <person name="Itoh T."/>
            <person name="Ohkuma M."/>
            <person name="Takai K."/>
        </authorList>
    </citation>
    <scope>NUCLEOTIDE SEQUENCE [LARGE SCALE GENOMIC DNA]</scope>
    <source>
        <strain evidence="3 4">MK-D1</strain>
    </source>
</reference>
<evidence type="ECO:0000256" key="2">
    <source>
        <dbReference type="ARBA" id="ARBA00022679"/>
    </source>
</evidence>
<sequence length="964" mass="112420">MPNLKMSEHTDRPELIDFLKSRLGIQFRVFQELIFQKKHFQEDIVIFKTELIQIELDKNRIVWDNKDAVSAIIETKIKGKGNLEQDELQLKKYCKELNCKIGFVTNYEDLIFYEYTPTYTVKNSEVHLFNSFHKMAEFISKKIENYTGLILLKEPEEILKDLENYIDSLIRFTVKIPGEEWEKHLRLNDEQEKIAKKKELTEQELKDRYSFFQRTAAYIAITQLLFYIVLRMYRIENGLKIPRLRPLSTSNGIPSQIQEIIEDIPNNNLNFTSIFGKSREVFSYLEDDASDVLQKIIFDLEGISSKYVIENDLIGQIFQRLMPFETRKKFAAYYTRNEAAELLCRLAINDKGSKIYDPACGSGTLLVKAYHRKKELKLKQHKKLLDDIRGSDISDIAAMMTTVNLAIQNPSKWTNKVYIYPHDVFSLVSGIERFFPIVKITANERKLVKPVYKKLNHSIDVLIANPPFTRGSRLTPNYRKKLLNLDVVKNNNLKLNFSSINLYAFFILILPQFVKKENGILAFILPVGAINTVNMVDVWKTILENEFGIKYLIEASDLDESFSDSDDHEIIIILQKNYDKCARFIKLFGILSKKDINGLVNSWDATDAPLLRTKDFLIQNIPQEKVKSVSCIMWNLQPSKMMLLLYSNFIPLNLKKLNPLDKENYKNDLSQSITVVTENASRPVDYWFLPNKYWDISQITEDKITIKATSKNTVISTDGNTPQFLHLPIEVYKPAISRTLKNYREYFPVVNTNELVNFFLFHEKHPKMKKYFSWGQKAHLAKLFGPSHSMHSPAKVSIGIVKKIDFKSTKSIALKFVPPKNGTMMIRIGFRGCNSQMDDLFFSYLTSSLFILDVVEKSRKRRAEFVLVYQIDLFLKFRFPDFPKIVKDEVNFNEIIRTSNIHNTRKTLKERPNIVELVKGARRNKENSLRKLDEAWFRALNIPIGLIDSLYQEIEESFKDIENK</sequence>
<reference evidence="3 4" key="1">
    <citation type="journal article" date="2020" name="Nature">
        <title>Isolation of an archaeon at the prokaryote-eukaryote interface.</title>
        <authorList>
            <person name="Imachi H."/>
            <person name="Nobu M.K."/>
            <person name="Nakahara N."/>
            <person name="Morono Y."/>
            <person name="Ogawara M."/>
            <person name="Takaki Y."/>
            <person name="Takano Y."/>
            <person name="Uematsu K."/>
            <person name="Ikuta T."/>
            <person name="Ito M."/>
            <person name="Matsui Y."/>
            <person name="Miyazaki M."/>
            <person name="Murata K."/>
            <person name="Saito Y."/>
            <person name="Sakai S."/>
            <person name="Song C."/>
            <person name="Tasumi E."/>
            <person name="Yamanaka Y."/>
            <person name="Yamaguchi T."/>
            <person name="Kamagata Y."/>
            <person name="Tamaki H."/>
            <person name="Takai K."/>
        </authorList>
    </citation>
    <scope>NUCLEOTIDE SEQUENCE [LARGE SCALE GENOMIC DNA]</scope>
    <source>
        <strain evidence="3 4">MK-D1</strain>
    </source>
</reference>
<accession>A0A5B9DC14</accession>
<dbReference type="EMBL" id="CP042905">
    <property type="protein sequence ID" value="QEE16829.2"/>
    <property type="molecule type" value="Genomic_DNA"/>
</dbReference>
<keyword evidence="1 3" id="KW-0489">Methyltransferase</keyword>
<name>A0A5B9DC14_9ARCH</name>
<keyword evidence="2" id="KW-0808">Transferase</keyword>
<dbReference type="Gene3D" id="3.40.50.150">
    <property type="entry name" value="Vaccinia Virus protein VP39"/>
    <property type="match status" value="1"/>
</dbReference>
<dbReference type="KEGG" id="psyt:DSAG12_02659"/>
<organism evidence="3 4">
    <name type="scientific">Promethearchaeum syntrophicum</name>
    <dbReference type="NCBI Taxonomy" id="2594042"/>
    <lineage>
        <taxon>Archaea</taxon>
        <taxon>Promethearchaeati</taxon>
        <taxon>Promethearchaeota</taxon>
        <taxon>Promethearchaeia</taxon>
        <taxon>Promethearchaeales</taxon>
        <taxon>Promethearchaeaceae</taxon>
        <taxon>Promethearchaeum</taxon>
    </lineage>
</organism>
<dbReference type="InterPro" id="IPR050953">
    <property type="entry name" value="N4_N6_ade-DNA_methylase"/>
</dbReference>
<dbReference type="PANTHER" id="PTHR33841">
    <property type="entry name" value="DNA METHYLTRANSFERASE YEEA-RELATED"/>
    <property type="match status" value="1"/>
</dbReference>
<dbReference type="GO" id="GO:0032259">
    <property type="term" value="P:methylation"/>
    <property type="evidence" value="ECO:0007669"/>
    <property type="project" value="UniProtKB-KW"/>
</dbReference>
<evidence type="ECO:0000256" key="1">
    <source>
        <dbReference type="ARBA" id="ARBA00022603"/>
    </source>
</evidence>
<dbReference type="GO" id="GO:0008170">
    <property type="term" value="F:N-methyltransferase activity"/>
    <property type="evidence" value="ECO:0007669"/>
    <property type="project" value="InterPro"/>
</dbReference>
<dbReference type="InterPro" id="IPR029063">
    <property type="entry name" value="SAM-dependent_MTases_sf"/>
</dbReference>
<dbReference type="GO" id="GO:0003677">
    <property type="term" value="F:DNA binding"/>
    <property type="evidence" value="ECO:0007669"/>
    <property type="project" value="InterPro"/>
</dbReference>
<dbReference type="AlphaFoldDB" id="A0A5B9DC14"/>
<evidence type="ECO:0000313" key="4">
    <source>
        <dbReference type="Proteomes" id="UP000321408"/>
    </source>
</evidence>